<evidence type="ECO:0000313" key="9">
    <source>
        <dbReference type="WBParaSite" id="nRc.2.0.1.t15696-RA"/>
    </source>
</evidence>
<dbReference type="InterPro" id="IPR000276">
    <property type="entry name" value="GPCR_Rhodpsn"/>
</dbReference>
<dbReference type="SUPFAM" id="SSF81321">
    <property type="entry name" value="Family A G protein-coupled receptor-like"/>
    <property type="match status" value="1"/>
</dbReference>
<dbReference type="InterPro" id="IPR053352">
    <property type="entry name" value="FMRFamide_rcpt"/>
</dbReference>
<evidence type="ECO:0000256" key="4">
    <source>
        <dbReference type="ARBA" id="ARBA00023136"/>
    </source>
</evidence>
<keyword evidence="2 6" id="KW-0812">Transmembrane</keyword>
<evidence type="ECO:0000256" key="3">
    <source>
        <dbReference type="ARBA" id="ARBA00022989"/>
    </source>
</evidence>
<dbReference type="PROSITE" id="PS50262">
    <property type="entry name" value="G_PROTEIN_RECEP_F1_2"/>
    <property type="match status" value="1"/>
</dbReference>
<dbReference type="Pfam" id="PF00001">
    <property type="entry name" value="7tm_1"/>
    <property type="match status" value="1"/>
</dbReference>
<evidence type="ECO:0000313" key="8">
    <source>
        <dbReference type="Proteomes" id="UP000887565"/>
    </source>
</evidence>
<accession>A0A915IPG5</accession>
<feature type="transmembrane region" description="Helical" evidence="6">
    <location>
        <begin position="331"/>
        <end position="351"/>
    </location>
</feature>
<dbReference type="CDD" id="cd14978">
    <property type="entry name" value="7tmA_FMRFamide_R-like"/>
    <property type="match status" value="1"/>
</dbReference>
<dbReference type="OMA" id="FWEYERN"/>
<evidence type="ECO:0000256" key="5">
    <source>
        <dbReference type="SAM" id="MobiDB-lite"/>
    </source>
</evidence>
<evidence type="ECO:0000256" key="2">
    <source>
        <dbReference type="ARBA" id="ARBA00022692"/>
    </source>
</evidence>
<feature type="compositionally biased region" description="Polar residues" evidence="5">
    <location>
        <begin position="490"/>
        <end position="500"/>
    </location>
</feature>
<keyword evidence="3 6" id="KW-1133">Transmembrane helix</keyword>
<dbReference type="PANTHER" id="PTHR47323">
    <property type="entry name" value="FMRFAMIDE PEPTIDE RECEPTOR FAMILY-RELATED"/>
    <property type="match status" value="1"/>
</dbReference>
<dbReference type="InterPro" id="IPR017452">
    <property type="entry name" value="GPCR_Rhodpsn_7TM"/>
</dbReference>
<evidence type="ECO:0000256" key="1">
    <source>
        <dbReference type="ARBA" id="ARBA00004370"/>
    </source>
</evidence>
<keyword evidence="4 6" id="KW-0472">Membrane</keyword>
<sequence>MIYKIPGNFVQFNITTAFRTILEHSGILESFIVVEIFVKNMNKRMQEERKPQERGNVNKNGDIKNISITNMLTADLFYLYNNTTNFLHVNGVLSLNNYNSASESSYSLVTFIFSIAMALLCFLGIAGNIVSIVIFTRPMMTSPINVLLTGISFIDIVVTLLAIPVFVVTNLDEFLRLGYVENYYSVVILYFYPLALTAQTCSVWTFALISVERFLAVCRPLDVMKFMTVSRVKISQTCIVLAAVVYNAVRFWEYERNPVPGAKGMDQALAYLRGDDTYFLYYFSILYQLTHFLIPFAVISSLNAFILRTIGKAFETRQRMSGTQQNQYRTCRMIIVVTVIFGACNSFTFALNWWELVDRNLYDGPNAQAAFVLLDVANIAILVNSSTNFIVYLIYCEKYRKLFVMFLTCRCRQANEKMLAGSSLAMVCKTTIEQRQKKQCQVVLNNNHKRDSVNTKLLRTGSNNDLKWGADGSSRNSVINKKRPKAAGGQNASNATDNNLSRFQKPSALNAECGCTTERHESNFLGKKLGGITN</sequence>
<organism evidence="8 9">
    <name type="scientific">Romanomermis culicivorax</name>
    <name type="common">Nematode worm</name>
    <dbReference type="NCBI Taxonomy" id="13658"/>
    <lineage>
        <taxon>Eukaryota</taxon>
        <taxon>Metazoa</taxon>
        <taxon>Ecdysozoa</taxon>
        <taxon>Nematoda</taxon>
        <taxon>Enoplea</taxon>
        <taxon>Dorylaimia</taxon>
        <taxon>Mermithida</taxon>
        <taxon>Mermithoidea</taxon>
        <taxon>Mermithidae</taxon>
        <taxon>Romanomermis</taxon>
    </lineage>
</organism>
<evidence type="ECO:0000259" key="7">
    <source>
        <dbReference type="PROSITE" id="PS50262"/>
    </source>
</evidence>
<protein>
    <submittedName>
        <fullName evidence="9">G-protein coupled receptors family 1 profile domain-containing protein</fullName>
    </submittedName>
</protein>
<proteinExistence type="predicted"/>
<feature type="transmembrane region" description="Helical" evidence="6">
    <location>
        <begin position="371"/>
        <end position="395"/>
    </location>
</feature>
<feature type="transmembrane region" description="Helical" evidence="6">
    <location>
        <begin position="187"/>
        <end position="211"/>
    </location>
</feature>
<dbReference type="PRINTS" id="PR00237">
    <property type="entry name" value="GPCRRHODOPSN"/>
</dbReference>
<dbReference type="GO" id="GO:0016020">
    <property type="term" value="C:membrane"/>
    <property type="evidence" value="ECO:0007669"/>
    <property type="project" value="UniProtKB-SubCell"/>
</dbReference>
<reference evidence="9" key="1">
    <citation type="submission" date="2022-11" db="UniProtKB">
        <authorList>
            <consortium name="WormBaseParasite"/>
        </authorList>
    </citation>
    <scope>IDENTIFICATION</scope>
</reference>
<feature type="transmembrane region" description="Helical" evidence="6">
    <location>
        <begin position="108"/>
        <end position="134"/>
    </location>
</feature>
<comment type="subcellular location">
    <subcellularLocation>
        <location evidence="1">Membrane</location>
    </subcellularLocation>
</comment>
<keyword evidence="8" id="KW-1185">Reference proteome</keyword>
<feature type="domain" description="G-protein coupled receptors family 1 profile" evidence="7">
    <location>
        <begin position="127"/>
        <end position="392"/>
    </location>
</feature>
<feature type="transmembrane region" description="Helical" evidence="6">
    <location>
        <begin position="279"/>
        <end position="310"/>
    </location>
</feature>
<dbReference type="AlphaFoldDB" id="A0A915IPG5"/>
<dbReference type="PANTHER" id="PTHR47323:SF8">
    <property type="entry name" value="N-ACETYLTRANSFERASE DOMAIN-CONTAINING PROTEIN"/>
    <property type="match status" value="1"/>
</dbReference>
<dbReference type="Proteomes" id="UP000887565">
    <property type="component" value="Unplaced"/>
</dbReference>
<dbReference type="WBParaSite" id="nRc.2.0.1.t15696-RA">
    <property type="protein sequence ID" value="nRc.2.0.1.t15696-RA"/>
    <property type="gene ID" value="nRc.2.0.1.g15696"/>
</dbReference>
<evidence type="ECO:0000256" key="6">
    <source>
        <dbReference type="SAM" id="Phobius"/>
    </source>
</evidence>
<feature type="transmembrane region" description="Helical" evidence="6">
    <location>
        <begin position="232"/>
        <end position="249"/>
    </location>
</feature>
<feature type="transmembrane region" description="Helical" evidence="6">
    <location>
        <begin position="146"/>
        <end position="167"/>
    </location>
</feature>
<name>A0A915IPG5_ROMCU</name>
<dbReference type="GO" id="GO:0004930">
    <property type="term" value="F:G protein-coupled receptor activity"/>
    <property type="evidence" value="ECO:0007669"/>
    <property type="project" value="InterPro"/>
</dbReference>
<feature type="region of interest" description="Disordered" evidence="5">
    <location>
        <begin position="466"/>
        <end position="500"/>
    </location>
</feature>
<dbReference type="Gene3D" id="1.20.1070.10">
    <property type="entry name" value="Rhodopsin 7-helix transmembrane proteins"/>
    <property type="match status" value="1"/>
</dbReference>